<keyword evidence="2" id="KW-1185">Reference proteome</keyword>
<reference evidence="3" key="1">
    <citation type="submission" date="2017-02" db="UniProtKB">
        <authorList>
            <consortium name="WormBaseParasite"/>
        </authorList>
    </citation>
    <scope>IDENTIFICATION</scope>
</reference>
<feature type="compositionally biased region" description="Polar residues" evidence="1">
    <location>
        <begin position="160"/>
        <end position="169"/>
    </location>
</feature>
<organism evidence="2 3">
    <name type="scientific">Strongyloides papillosus</name>
    <name type="common">Intestinal threadworm</name>
    <dbReference type="NCBI Taxonomy" id="174720"/>
    <lineage>
        <taxon>Eukaryota</taxon>
        <taxon>Metazoa</taxon>
        <taxon>Ecdysozoa</taxon>
        <taxon>Nematoda</taxon>
        <taxon>Chromadorea</taxon>
        <taxon>Rhabditida</taxon>
        <taxon>Tylenchina</taxon>
        <taxon>Panagrolaimomorpha</taxon>
        <taxon>Strongyloidoidea</taxon>
        <taxon>Strongyloididae</taxon>
        <taxon>Strongyloides</taxon>
    </lineage>
</organism>
<feature type="region of interest" description="Disordered" evidence="1">
    <location>
        <begin position="59"/>
        <end position="94"/>
    </location>
</feature>
<proteinExistence type="predicted"/>
<protein>
    <submittedName>
        <fullName evidence="3">DUF4005 domain-containing protein</fullName>
    </submittedName>
</protein>
<sequence>MSFRLIIGDHGQADFHRLFFNLIMVGVAVKCVAVCKLNLMEQSKNNELVKFSLPSGNDTLPGVVRRRSSQKKSHSPSRLTIKDNGPSMEARSPGQLRRVDTLRQQLNVGRYAPKSRPVSAIRLPERQTGVRMSQKDVKGLERKPSITESIKNSHGLRKYSNPTIGQPNLQKPHRGVIQPFKRNKSCRGWSCFG</sequence>
<evidence type="ECO:0000313" key="3">
    <source>
        <dbReference type="WBParaSite" id="SPAL_0001759500.1"/>
    </source>
</evidence>
<dbReference type="Proteomes" id="UP000046392">
    <property type="component" value="Unplaced"/>
</dbReference>
<accession>A0A0N5CIE2</accession>
<feature type="compositionally biased region" description="Basic and acidic residues" evidence="1">
    <location>
        <begin position="133"/>
        <end position="145"/>
    </location>
</feature>
<feature type="compositionally biased region" description="Basic residues" evidence="1">
    <location>
        <begin position="64"/>
        <end position="75"/>
    </location>
</feature>
<evidence type="ECO:0000256" key="1">
    <source>
        <dbReference type="SAM" id="MobiDB-lite"/>
    </source>
</evidence>
<dbReference type="AlphaFoldDB" id="A0A0N5CIE2"/>
<evidence type="ECO:0000313" key="2">
    <source>
        <dbReference type="Proteomes" id="UP000046392"/>
    </source>
</evidence>
<name>A0A0N5CIE2_STREA</name>
<feature type="region of interest" description="Disordered" evidence="1">
    <location>
        <begin position="128"/>
        <end position="175"/>
    </location>
</feature>
<dbReference type="WBParaSite" id="SPAL_0001759500.1">
    <property type="protein sequence ID" value="SPAL_0001759500.1"/>
    <property type="gene ID" value="SPAL_0001759500"/>
</dbReference>